<evidence type="ECO:0000256" key="1">
    <source>
        <dbReference type="SAM" id="SignalP"/>
    </source>
</evidence>
<name>A0A839GXG5_9BACT</name>
<keyword evidence="3" id="KW-1185">Reference proteome</keyword>
<sequence>MKRLISLLLVFIVFAQTGCDKTDDEPTSPFQRKTTSIKATDVVGEWKYVKRVWLSQIAGKPEPYVTPAEFEEVITFYTDNTYTRSTSGTVTTGTYRVHELTAPEWVVILENNQTSRSTSLSTGDSNFLIEDHTPSDGPMYYFQKVTSSTGTTPR</sequence>
<evidence type="ECO:0000313" key="2">
    <source>
        <dbReference type="EMBL" id="MBA9079426.1"/>
    </source>
</evidence>
<dbReference type="Proteomes" id="UP000563094">
    <property type="component" value="Unassembled WGS sequence"/>
</dbReference>
<dbReference type="RefSeq" id="WP_182514321.1">
    <property type="nucleotide sequence ID" value="NZ_JACJIQ010000022.1"/>
</dbReference>
<comment type="caution">
    <text evidence="2">The sequence shown here is derived from an EMBL/GenBank/DDBJ whole genome shotgun (WGS) entry which is preliminary data.</text>
</comment>
<protein>
    <recommendedName>
        <fullName evidence="4">Lipocalin-like domain-containing protein</fullName>
    </recommendedName>
</protein>
<dbReference type="EMBL" id="JACJIQ010000022">
    <property type="protein sequence ID" value="MBA9079426.1"/>
    <property type="molecule type" value="Genomic_DNA"/>
</dbReference>
<accession>A0A839GXG5</accession>
<keyword evidence="1" id="KW-0732">Signal</keyword>
<evidence type="ECO:0008006" key="4">
    <source>
        <dbReference type="Google" id="ProtNLM"/>
    </source>
</evidence>
<evidence type="ECO:0000313" key="3">
    <source>
        <dbReference type="Proteomes" id="UP000563094"/>
    </source>
</evidence>
<feature type="chain" id="PRO_5032678049" description="Lipocalin-like domain-containing protein" evidence="1">
    <location>
        <begin position="16"/>
        <end position="154"/>
    </location>
</feature>
<reference evidence="2 3" key="1">
    <citation type="submission" date="2020-08" db="EMBL/GenBank/DDBJ databases">
        <title>Genomic Encyclopedia of Type Strains, Phase IV (KMG-IV): sequencing the most valuable type-strain genomes for metagenomic binning, comparative biology and taxonomic classification.</title>
        <authorList>
            <person name="Goeker M."/>
        </authorList>
    </citation>
    <scope>NUCLEOTIDE SEQUENCE [LARGE SCALE GENOMIC DNA]</scope>
    <source>
        <strain evidence="2 3">DSM 29854</strain>
    </source>
</reference>
<organism evidence="2 3">
    <name type="scientific">Rufibacter quisquiliarum</name>
    <dbReference type="NCBI Taxonomy" id="1549639"/>
    <lineage>
        <taxon>Bacteria</taxon>
        <taxon>Pseudomonadati</taxon>
        <taxon>Bacteroidota</taxon>
        <taxon>Cytophagia</taxon>
        <taxon>Cytophagales</taxon>
        <taxon>Hymenobacteraceae</taxon>
        <taxon>Rufibacter</taxon>
    </lineage>
</organism>
<feature type="signal peptide" evidence="1">
    <location>
        <begin position="1"/>
        <end position="15"/>
    </location>
</feature>
<dbReference type="AlphaFoldDB" id="A0A839GXG5"/>
<proteinExistence type="predicted"/>
<gene>
    <name evidence="2" type="ORF">FHS90_004162</name>
</gene>